<sequence length="49" mass="5250">MPVWALGLFFASVGGNAVTSAWACAPLCTTDLGNRTIWLAVRLELETLI</sequence>
<dbReference type="EMBL" id="AP024238">
    <property type="protein sequence ID" value="BCO27408.1"/>
    <property type="molecule type" value="Genomic_DNA"/>
</dbReference>
<evidence type="ECO:0000313" key="2">
    <source>
        <dbReference type="Proteomes" id="UP000824366"/>
    </source>
</evidence>
<keyword evidence="2" id="KW-1185">Reference proteome</keyword>
<proteinExistence type="predicted"/>
<evidence type="ECO:0000313" key="1">
    <source>
        <dbReference type="EMBL" id="BCO27408.1"/>
    </source>
</evidence>
<protein>
    <submittedName>
        <fullName evidence="1">Uncharacterized protein</fullName>
    </submittedName>
</protein>
<name>A0ABN6D6U6_9BURK</name>
<dbReference type="Proteomes" id="UP000824366">
    <property type="component" value="Chromosome"/>
</dbReference>
<reference evidence="1 2" key="1">
    <citation type="journal article" date="2021" name="Microbiol. Spectr.">
        <title>A Single Bacterium Capable of Oxidation and Reduction of Iron at Circumneutral pH.</title>
        <authorList>
            <person name="Kato S."/>
            <person name="Ohkuma M."/>
        </authorList>
    </citation>
    <scope>NUCLEOTIDE SEQUENCE [LARGE SCALE GENOMIC DNA]</scope>
    <source>
        <strain evidence="1 2">MIZ03</strain>
    </source>
</reference>
<organism evidence="1 2">
    <name type="scientific">Rhodoferax lithotrophicus</name>
    <dbReference type="NCBI Taxonomy" id="2798804"/>
    <lineage>
        <taxon>Bacteria</taxon>
        <taxon>Pseudomonadati</taxon>
        <taxon>Pseudomonadota</taxon>
        <taxon>Betaproteobacteria</taxon>
        <taxon>Burkholderiales</taxon>
        <taxon>Comamonadaceae</taxon>
        <taxon>Rhodoferax</taxon>
    </lineage>
</organism>
<gene>
    <name evidence="1" type="ORF">MIZ03_2296</name>
</gene>
<accession>A0ABN6D6U6</accession>